<name>A0A6N8DLK7_RHOAC</name>
<protein>
    <recommendedName>
        <fullName evidence="2">LssY-like C-terminal domain-containing protein</fullName>
    </recommendedName>
</protein>
<reference evidence="3 4" key="1">
    <citation type="submission" date="2019-11" db="EMBL/GenBank/DDBJ databases">
        <title>Whole-genome sequence of a Rhodoblastus acidophilus DSM 142.</title>
        <authorList>
            <person name="Kyndt J.A."/>
            <person name="Meyer T.E."/>
        </authorList>
    </citation>
    <scope>NUCLEOTIDE SEQUENCE [LARGE SCALE GENOMIC DNA]</scope>
    <source>
        <strain evidence="3 4">DSM 142</strain>
    </source>
</reference>
<keyword evidence="1" id="KW-0812">Transmembrane</keyword>
<gene>
    <name evidence="3" type="ORF">GJ654_10175</name>
</gene>
<dbReference type="RefSeq" id="WP_155446046.1">
    <property type="nucleotide sequence ID" value="NZ_JAOQNR010000010.1"/>
</dbReference>
<proteinExistence type="predicted"/>
<organism evidence="3 4">
    <name type="scientific">Rhodoblastus acidophilus</name>
    <name type="common">Rhodopseudomonas acidophila</name>
    <dbReference type="NCBI Taxonomy" id="1074"/>
    <lineage>
        <taxon>Bacteria</taxon>
        <taxon>Pseudomonadati</taxon>
        <taxon>Pseudomonadota</taxon>
        <taxon>Alphaproteobacteria</taxon>
        <taxon>Hyphomicrobiales</taxon>
        <taxon>Rhodoblastaceae</taxon>
        <taxon>Rhodoblastus</taxon>
    </lineage>
</organism>
<feature type="transmembrane region" description="Helical" evidence="1">
    <location>
        <begin position="38"/>
        <end position="58"/>
    </location>
</feature>
<feature type="transmembrane region" description="Helical" evidence="1">
    <location>
        <begin position="12"/>
        <end position="32"/>
    </location>
</feature>
<sequence>MRQLKLLLRRLLVFALGAVTVWLIAFVIFDFADQRLPVALAVALTYALAAYVVLPRAIRIGLKILQRGRVPSYTLTGDGLPGDPVNLVLIGTMRQLRSAFAAAGWSEADVLNLASSWRMVRAFVLNEPYGKAPFSTLYLFGRGQDAGFQQPIGDSPRKRHHVRFWALSPDRAEQTLDTPSFWLDTVRPSDDEPVLWVGAGTQDTGFSLTRLSFQITHATDADTNEERDFIVGALQDCGVVSNVRSHHPSERFSIGRVNRYLTDGFIAVAELVSPNGAPRD</sequence>
<evidence type="ECO:0000313" key="4">
    <source>
        <dbReference type="Proteomes" id="UP000439113"/>
    </source>
</evidence>
<dbReference type="OrthoDB" id="3725455at2"/>
<dbReference type="EMBL" id="WNKS01000007">
    <property type="protein sequence ID" value="MTV31359.1"/>
    <property type="molecule type" value="Genomic_DNA"/>
</dbReference>
<keyword evidence="1" id="KW-1133">Transmembrane helix</keyword>
<evidence type="ECO:0000313" key="3">
    <source>
        <dbReference type="EMBL" id="MTV31359.1"/>
    </source>
</evidence>
<feature type="domain" description="LssY-like C-terminal" evidence="2">
    <location>
        <begin position="69"/>
        <end position="264"/>
    </location>
</feature>
<dbReference type="Pfam" id="PF14067">
    <property type="entry name" value="LssY_C"/>
    <property type="match status" value="1"/>
</dbReference>
<dbReference type="AlphaFoldDB" id="A0A6N8DLK7"/>
<evidence type="ECO:0000259" key="2">
    <source>
        <dbReference type="Pfam" id="PF14067"/>
    </source>
</evidence>
<evidence type="ECO:0000256" key="1">
    <source>
        <dbReference type="SAM" id="Phobius"/>
    </source>
</evidence>
<dbReference type="Proteomes" id="UP000439113">
    <property type="component" value="Unassembled WGS sequence"/>
</dbReference>
<accession>A0A6N8DLK7</accession>
<dbReference type="InterPro" id="IPR025902">
    <property type="entry name" value="LssY-like-C_dom"/>
</dbReference>
<keyword evidence="1" id="KW-0472">Membrane</keyword>
<comment type="caution">
    <text evidence="3">The sequence shown here is derived from an EMBL/GenBank/DDBJ whole genome shotgun (WGS) entry which is preliminary data.</text>
</comment>